<dbReference type="InterPro" id="IPR001608">
    <property type="entry name" value="Ala_racemase_N"/>
</dbReference>
<dbReference type="InterPro" id="IPR029066">
    <property type="entry name" value="PLP-binding_barrel"/>
</dbReference>
<dbReference type="Gene3D" id="3.20.20.10">
    <property type="entry name" value="Alanine racemase"/>
    <property type="match status" value="1"/>
</dbReference>
<dbReference type="EMBL" id="OB736063">
    <property type="protein sequence ID" value="CAD7239669.1"/>
    <property type="molecule type" value="Genomic_DNA"/>
</dbReference>
<evidence type="ECO:0000256" key="1">
    <source>
        <dbReference type="ARBA" id="ARBA00022898"/>
    </source>
</evidence>
<dbReference type="Pfam" id="PF01168">
    <property type="entry name" value="Ala_racemase_N"/>
    <property type="match status" value="1"/>
</dbReference>
<dbReference type="OrthoDB" id="10264196at2759"/>
<organism evidence="3">
    <name type="scientific">Cyprideis torosa</name>
    <dbReference type="NCBI Taxonomy" id="163714"/>
    <lineage>
        <taxon>Eukaryota</taxon>
        <taxon>Metazoa</taxon>
        <taxon>Ecdysozoa</taxon>
        <taxon>Arthropoda</taxon>
        <taxon>Crustacea</taxon>
        <taxon>Oligostraca</taxon>
        <taxon>Ostracoda</taxon>
        <taxon>Podocopa</taxon>
        <taxon>Podocopida</taxon>
        <taxon>Cytherocopina</taxon>
        <taxon>Cytheroidea</taxon>
        <taxon>Cytherideidae</taxon>
        <taxon>Cyprideis</taxon>
    </lineage>
</organism>
<dbReference type="PANTHER" id="PTHR10146:SF14">
    <property type="entry name" value="PYRIDOXAL PHOSPHATE HOMEOSTASIS PROTEIN"/>
    <property type="match status" value="1"/>
</dbReference>
<sequence>MIETVDRFKLAKQLNNHLQEMNKELDILVQVNIAGDKNKSGIVPDETQNLLTDLQALAHLRVRGLMTIPPYSDNPEETRPHFRNLRLLGQNLAAKELFFDNKRVELSMGMTNDYRVAIEEGATLIRIGTAIFGQRDISSI</sequence>
<accession>A0A7R8WWT3</accession>
<keyword evidence="1" id="KW-0663">Pyridoxal phosphate</keyword>
<dbReference type="AlphaFoldDB" id="A0A7R8WWT3"/>
<comment type="similarity">
    <text evidence="2">Belongs to the pyridoxal phosphate-binding protein YggS/PROSC family.</text>
</comment>
<evidence type="ECO:0000313" key="3">
    <source>
        <dbReference type="EMBL" id="CAD7239669.1"/>
    </source>
</evidence>
<protein>
    <submittedName>
        <fullName evidence="3">Uncharacterized protein</fullName>
    </submittedName>
</protein>
<dbReference type="PANTHER" id="PTHR10146">
    <property type="entry name" value="PROLINE SYNTHETASE CO-TRANSCRIBED BACTERIAL HOMOLOG PROTEIN"/>
    <property type="match status" value="1"/>
</dbReference>
<evidence type="ECO:0000256" key="2">
    <source>
        <dbReference type="RuleBase" id="RU004514"/>
    </source>
</evidence>
<gene>
    <name evidence="3" type="ORF">CTOB1V02_LOCUS17484</name>
</gene>
<dbReference type="GO" id="GO:0030170">
    <property type="term" value="F:pyridoxal phosphate binding"/>
    <property type="evidence" value="ECO:0007669"/>
    <property type="project" value="InterPro"/>
</dbReference>
<dbReference type="SUPFAM" id="SSF51419">
    <property type="entry name" value="PLP-binding barrel"/>
    <property type="match status" value="1"/>
</dbReference>
<dbReference type="NCBIfam" id="TIGR00044">
    <property type="entry name" value="YggS family pyridoxal phosphate-dependent enzyme"/>
    <property type="match status" value="1"/>
</dbReference>
<dbReference type="InterPro" id="IPR011078">
    <property type="entry name" value="PyrdxlP_homeostasis"/>
</dbReference>
<name>A0A7R8WWT3_9CRUS</name>
<reference evidence="3" key="1">
    <citation type="submission" date="2020-11" db="EMBL/GenBank/DDBJ databases">
        <authorList>
            <person name="Tran Van P."/>
        </authorList>
    </citation>
    <scope>NUCLEOTIDE SEQUENCE</scope>
</reference>
<proteinExistence type="inferred from homology"/>